<dbReference type="STRING" id="1263082.A0A068RZQ4"/>
<evidence type="ECO:0000313" key="3">
    <source>
        <dbReference type="Proteomes" id="UP000027586"/>
    </source>
</evidence>
<keyword evidence="3" id="KW-1185">Reference proteome</keyword>
<name>A0A068RZQ4_9FUNG</name>
<feature type="region of interest" description="Disordered" evidence="1">
    <location>
        <begin position="541"/>
        <end position="624"/>
    </location>
</feature>
<protein>
    <submittedName>
        <fullName evidence="2">Uncharacterized protein</fullName>
    </submittedName>
</protein>
<proteinExistence type="predicted"/>
<dbReference type="AlphaFoldDB" id="A0A068RZQ4"/>
<organism evidence="2 3">
    <name type="scientific">Lichtheimia corymbifera JMRC:FSU:9682</name>
    <dbReference type="NCBI Taxonomy" id="1263082"/>
    <lineage>
        <taxon>Eukaryota</taxon>
        <taxon>Fungi</taxon>
        <taxon>Fungi incertae sedis</taxon>
        <taxon>Mucoromycota</taxon>
        <taxon>Mucoromycotina</taxon>
        <taxon>Mucoromycetes</taxon>
        <taxon>Mucorales</taxon>
        <taxon>Lichtheimiaceae</taxon>
        <taxon>Lichtheimia</taxon>
    </lineage>
</organism>
<feature type="compositionally biased region" description="Low complexity" evidence="1">
    <location>
        <begin position="579"/>
        <end position="600"/>
    </location>
</feature>
<evidence type="ECO:0000313" key="2">
    <source>
        <dbReference type="EMBL" id="CDH55603.1"/>
    </source>
</evidence>
<comment type="caution">
    <text evidence="2">The sequence shown here is derived from an EMBL/GenBank/DDBJ whole genome shotgun (WGS) entry which is preliminary data.</text>
</comment>
<feature type="region of interest" description="Disordered" evidence="1">
    <location>
        <begin position="422"/>
        <end position="442"/>
    </location>
</feature>
<feature type="compositionally biased region" description="Polar residues" evidence="1">
    <location>
        <begin position="601"/>
        <end position="611"/>
    </location>
</feature>
<dbReference type="Proteomes" id="UP000027586">
    <property type="component" value="Unassembled WGS sequence"/>
</dbReference>
<feature type="compositionally biased region" description="Low complexity" evidence="1">
    <location>
        <begin position="319"/>
        <end position="333"/>
    </location>
</feature>
<sequence length="624" mass="69637">MSDIPLEHQVTIATLDDLSRELETLLDSFCSDAQHRFLLEQRVATQQQLQRVRHTIQQIRNTASPATGFRSGPNSEALRQSLMRVCIEMLEYYQEACQQRRLRPLPDGMAQQLTADWHHLSQAFELKAKEQGNLSQLFDKLDSLRKAWKSSGGDGVMERLLSRHYRRSKSGNADGNGTHGVGGGQQQASRHQMERLLTALLVNYELKNGAYVVMVDRHNYCQLGLGRKAIGTRHVVFDCSKLTRQEQMDVVAGICDRFASVFAQNAQHNLAQIEAQIQLAQLSLLAEKLRRLQHQIYFGHHHPTTATAFTNDEDDDHAQPQQQQPSPSSSSSSLSNQHDDVSSLDVDRHRQQQQQLPLRGTSSLLYIQDANAIEDMPMPSFVPSPWEWPDLLKVRHPYHPVFLGLVKRRPRRSSPIMRLRDAFTHPPAPATSEDEDNGNEQQAMQSYVQEVQYPEMVRFASVSIPSLCGHFCRRGRQFYEDVVANAQVRQAQDRHLLQEIGRDLVKIYAAIQLEASRAYMHRILAILHDMSMLEHQLNSSSAATTSHHHHSVAAPAWDSSAVTTGAASSSHPPPPPPIAAAGMPSSSTSPAGAGADPSSSQQHPSFAENQLSPPPADDSHVSSS</sequence>
<feature type="compositionally biased region" description="Basic and acidic residues" evidence="1">
    <location>
        <begin position="337"/>
        <end position="350"/>
    </location>
</feature>
<gene>
    <name evidence="2" type="ORF">LCOR_06727.1</name>
</gene>
<feature type="region of interest" description="Disordered" evidence="1">
    <location>
        <begin position="304"/>
        <end position="357"/>
    </location>
</feature>
<feature type="compositionally biased region" description="Low complexity" evidence="1">
    <location>
        <begin position="559"/>
        <end position="570"/>
    </location>
</feature>
<dbReference type="VEuPathDB" id="FungiDB:LCOR_06727.1"/>
<feature type="region of interest" description="Disordered" evidence="1">
    <location>
        <begin position="167"/>
        <end position="186"/>
    </location>
</feature>
<dbReference type="OrthoDB" id="2357632at2759"/>
<dbReference type="EMBL" id="CBTN010000030">
    <property type="protein sequence ID" value="CDH55603.1"/>
    <property type="molecule type" value="Genomic_DNA"/>
</dbReference>
<accession>A0A068RZQ4</accession>
<evidence type="ECO:0000256" key="1">
    <source>
        <dbReference type="SAM" id="MobiDB-lite"/>
    </source>
</evidence>
<reference evidence="2" key="1">
    <citation type="submission" date="2013-08" db="EMBL/GenBank/DDBJ databases">
        <title>Gene expansion shapes genome architecture in the human pathogen Lichtheimia corymbifera: an evolutionary genomics analysis in the ancient terrestrial Mucorales (Mucoromycotina).</title>
        <authorList>
            <person name="Schwartze V.U."/>
            <person name="Winter S."/>
            <person name="Shelest E."/>
            <person name="Marcet-Houben M."/>
            <person name="Horn F."/>
            <person name="Wehner S."/>
            <person name="Hoffmann K."/>
            <person name="Riege K."/>
            <person name="Sammeth M."/>
            <person name="Nowrousian M."/>
            <person name="Valiante V."/>
            <person name="Linde J."/>
            <person name="Jacobsen I.D."/>
            <person name="Marz M."/>
            <person name="Brakhage A.A."/>
            <person name="Gabaldon T."/>
            <person name="Bocker S."/>
            <person name="Voigt K."/>
        </authorList>
    </citation>
    <scope>NUCLEOTIDE SEQUENCE [LARGE SCALE GENOMIC DNA]</scope>
    <source>
        <strain evidence="2">FSU 9682</strain>
    </source>
</reference>